<feature type="transmembrane region" description="Helical" evidence="1">
    <location>
        <begin position="6"/>
        <end position="27"/>
    </location>
</feature>
<accession>A0A7W7R2F3</accession>
<keyword evidence="1" id="KW-0472">Membrane</keyword>
<keyword evidence="1" id="KW-1133">Transmembrane helix</keyword>
<protein>
    <submittedName>
        <fullName evidence="2">Uncharacterized protein</fullName>
    </submittedName>
</protein>
<dbReference type="EMBL" id="JACHJV010000001">
    <property type="protein sequence ID" value="MBB4924175.1"/>
    <property type="molecule type" value="Genomic_DNA"/>
</dbReference>
<dbReference type="AlphaFoldDB" id="A0A7W7R2F3"/>
<keyword evidence="3" id="KW-1185">Reference proteome</keyword>
<evidence type="ECO:0000256" key="1">
    <source>
        <dbReference type="SAM" id="Phobius"/>
    </source>
</evidence>
<dbReference type="Proteomes" id="UP000540506">
    <property type="component" value="Unassembled WGS sequence"/>
</dbReference>
<gene>
    <name evidence="2" type="ORF">FHR34_003168</name>
</gene>
<keyword evidence="1" id="KW-0812">Transmembrane</keyword>
<sequence length="35" mass="3983">MSGLELFFDCLLGIMAVVIVWFAIFSVSKLYQGQR</sequence>
<organism evidence="2 3">
    <name type="scientific">Kitasatospora kifunensis</name>
    <name type="common">Streptomyces kifunensis</name>
    <dbReference type="NCBI Taxonomy" id="58351"/>
    <lineage>
        <taxon>Bacteria</taxon>
        <taxon>Bacillati</taxon>
        <taxon>Actinomycetota</taxon>
        <taxon>Actinomycetes</taxon>
        <taxon>Kitasatosporales</taxon>
        <taxon>Streptomycetaceae</taxon>
        <taxon>Kitasatospora</taxon>
    </lineage>
</organism>
<comment type="caution">
    <text evidence="2">The sequence shown here is derived from an EMBL/GenBank/DDBJ whole genome shotgun (WGS) entry which is preliminary data.</text>
</comment>
<proteinExistence type="predicted"/>
<name>A0A7W7R2F3_KITKI</name>
<evidence type="ECO:0000313" key="2">
    <source>
        <dbReference type="EMBL" id="MBB4924175.1"/>
    </source>
</evidence>
<reference evidence="2 3" key="1">
    <citation type="submission" date="2020-08" db="EMBL/GenBank/DDBJ databases">
        <title>Sequencing the genomes of 1000 actinobacteria strains.</title>
        <authorList>
            <person name="Klenk H.-P."/>
        </authorList>
    </citation>
    <scope>NUCLEOTIDE SEQUENCE [LARGE SCALE GENOMIC DNA]</scope>
    <source>
        <strain evidence="2 3">DSM 41654</strain>
    </source>
</reference>
<evidence type="ECO:0000313" key="3">
    <source>
        <dbReference type="Proteomes" id="UP000540506"/>
    </source>
</evidence>